<organism evidence="3 4">
    <name type="scientific">Limobrevibacterium gyesilva</name>
    <dbReference type="NCBI Taxonomy" id="2991712"/>
    <lineage>
        <taxon>Bacteria</taxon>
        <taxon>Pseudomonadati</taxon>
        <taxon>Pseudomonadota</taxon>
        <taxon>Alphaproteobacteria</taxon>
        <taxon>Acetobacterales</taxon>
        <taxon>Acetobacteraceae</taxon>
        <taxon>Limobrevibacterium</taxon>
    </lineage>
</organism>
<reference evidence="3" key="1">
    <citation type="submission" date="2022-09" db="EMBL/GenBank/DDBJ databases">
        <title>Rhodovastum sp. nov. RN2-1 isolated from soil in Seongnam, South Korea.</title>
        <authorList>
            <person name="Le N.T."/>
        </authorList>
    </citation>
    <scope>NUCLEOTIDE SEQUENCE</scope>
    <source>
        <strain evidence="3">RN2-1</strain>
    </source>
</reference>
<dbReference type="Pfam" id="PF00534">
    <property type="entry name" value="Glycos_transf_1"/>
    <property type="match status" value="1"/>
</dbReference>
<evidence type="ECO:0000313" key="4">
    <source>
        <dbReference type="Proteomes" id="UP001165679"/>
    </source>
</evidence>
<protein>
    <submittedName>
        <fullName evidence="3">Glycosyltransferase family 4 protein</fullName>
    </submittedName>
</protein>
<feature type="domain" description="Glycosyl transferase family 1" evidence="1">
    <location>
        <begin position="168"/>
        <end position="320"/>
    </location>
</feature>
<comment type="caution">
    <text evidence="3">The sequence shown here is derived from an EMBL/GenBank/DDBJ whole genome shotgun (WGS) entry which is preliminary data.</text>
</comment>
<dbReference type="Pfam" id="PF13439">
    <property type="entry name" value="Glyco_transf_4"/>
    <property type="match status" value="1"/>
</dbReference>
<dbReference type="InterPro" id="IPR050194">
    <property type="entry name" value="Glycosyltransferase_grp1"/>
</dbReference>
<gene>
    <name evidence="3" type="ORF">OL599_19630</name>
</gene>
<dbReference type="InterPro" id="IPR028098">
    <property type="entry name" value="Glyco_trans_4-like_N"/>
</dbReference>
<dbReference type="InterPro" id="IPR001296">
    <property type="entry name" value="Glyco_trans_1"/>
</dbReference>
<dbReference type="Proteomes" id="UP001165679">
    <property type="component" value="Unassembled WGS sequence"/>
</dbReference>
<dbReference type="CDD" id="cd03802">
    <property type="entry name" value="GT4_AviGT4-like"/>
    <property type="match status" value="1"/>
</dbReference>
<dbReference type="Gene3D" id="3.40.50.2000">
    <property type="entry name" value="Glycogen Phosphorylase B"/>
    <property type="match status" value="2"/>
</dbReference>
<proteinExistence type="predicted"/>
<dbReference type="PANTHER" id="PTHR45947:SF3">
    <property type="entry name" value="SULFOQUINOVOSYL TRANSFERASE SQD2"/>
    <property type="match status" value="1"/>
</dbReference>
<sequence length="345" mass="38445">MRIAQIAPLFESVPPRRYGGTERVVHWLTEELVAMGHDVTLFATGDSTTSARLVPVREVAERFARNFEYNAAPYARMIELVRRQAADFDVLHFHIDFHPFSVFTRQDTPFLTTLHGRMDQAWVPGIYGLFPDANLVSISDSHRAPAPGLGWAATVLHGMPRDLLRPVPREQDYFAFLGRISPEKGIESAIRIARACGVKLKVAAKIGEEDAPYHAEVVAPLLDGVAVEFIGEIDDAAKPAFLSGARALLFPIDWPEPFGLVMIEAMACGCPVVAFRRGSVPEVVEDGLTGFIVDGVDQAVAACARLDTLDREAVRKRFEQRWTARRMAEDYVALYERLMKKRRTA</sequence>
<dbReference type="SUPFAM" id="SSF53756">
    <property type="entry name" value="UDP-Glycosyltransferase/glycogen phosphorylase"/>
    <property type="match status" value="1"/>
</dbReference>
<dbReference type="RefSeq" id="WP_264715614.1">
    <property type="nucleotide sequence ID" value="NZ_JAPDNT010000024.1"/>
</dbReference>
<dbReference type="AlphaFoldDB" id="A0AA41YMT6"/>
<dbReference type="PANTHER" id="PTHR45947">
    <property type="entry name" value="SULFOQUINOVOSYL TRANSFERASE SQD2"/>
    <property type="match status" value="1"/>
</dbReference>
<reference evidence="3" key="2">
    <citation type="submission" date="2022-10" db="EMBL/GenBank/DDBJ databases">
        <authorList>
            <person name="Trinh H.N."/>
        </authorList>
    </citation>
    <scope>NUCLEOTIDE SEQUENCE</scope>
    <source>
        <strain evidence="3">RN2-1</strain>
    </source>
</reference>
<accession>A0AA41YMT6</accession>
<dbReference type="EMBL" id="JAPDNT010000024">
    <property type="protein sequence ID" value="MCW3476781.1"/>
    <property type="molecule type" value="Genomic_DNA"/>
</dbReference>
<name>A0AA41YMT6_9PROT</name>
<evidence type="ECO:0000313" key="3">
    <source>
        <dbReference type="EMBL" id="MCW3476781.1"/>
    </source>
</evidence>
<feature type="domain" description="Glycosyltransferase subfamily 4-like N-terminal" evidence="2">
    <location>
        <begin position="18"/>
        <end position="119"/>
    </location>
</feature>
<keyword evidence="4" id="KW-1185">Reference proteome</keyword>
<evidence type="ECO:0000259" key="1">
    <source>
        <dbReference type="Pfam" id="PF00534"/>
    </source>
</evidence>
<dbReference type="GO" id="GO:0016757">
    <property type="term" value="F:glycosyltransferase activity"/>
    <property type="evidence" value="ECO:0007669"/>
    <property type="project" value="InterPro"/>
</dbReference>
<evidence type="ECO:0000259" key="2">
    <source>
        <dbReference type="Pfam" id="PF13439"/>
    </source>
</evidence>